<comment type="caution">
    <text evidence="1">The sequence shown here is derived from an EMBL/GenBank/DDBJ whole genome shotgun (WGS) entry which is preliminary data.</text>
</comment>
<name>A0A8X6F7P2_TRICU</name>
<organism evidence="1 2">
    <name type="scientific">Trichonephila clavata</name>
    <name type="common">Joro spider</name>
    <name type="synonym">Nephila clavata</name>
    <dbReference type="NCBI Taxonomy" id="2740835"/>
    <lineage>
        <taxon>Eukaryota</taxon>
        <taxon>Metazoa</taxon>
        <taxon>Ecdysozoa</taxon>
        <taxon>Arthropoda</taxon>
        <taxon>Chelicerata</taxon>
        <taxon>Arachnida</taxon>
        <taxon>Araneae</taxon>
        <taxon>Araneomorphae</taxon>
        <taxon>Entelegynae</taxon>
        <taxon>Araneoidea</taxon>
        <taxon>Nephilidae</taxon>
        <taxon>Trichonephila</taxon>
    </lineage>
</organism>
<dbReference type="Proteomes" id="UP000887116">
    <property type="component" value="Unassembled WGS sequence"/>
</dbReference>
<protein>
    <submittedName>
        <fullName evidence="1">Uncharacterized protein</fullName>
    </submittedName>
</protein>
<dbReference type="EMBL" id="BMAO01001306">
    <property type="protein sequence ID" value="GFQ72282.1"/>
    <property type="molecule type" value="Genomic_DNA"/>
</dbReference>
<sequence>MIPQRRLCPQQALTLFIVDLWVPPLDSLDRGFPSLSFDLLNRGPPHRPCYLPSSTFLPEMETNLTLSMPFYLLNTGPVLCSPGDFFPENE</sequence>
<gene>
    <name evidence="1" type="ORF">TNCT_489761</name>
</gene>
<evidence type="ECO:0000313" key="2">
    <source>
        <dbReference type="Proteomes" id="UP000887116"/>
    </source>
</evidence>
<proteinExistence type="predicted"/>
<accession>A0A8X6F7P2</accession>
<reference evidence="1" key="1">
    <citation type="submission" date="2020-07" db="EMBL/GenBank/DDBJ databases">
        <title>Multicomponent nature underlies the extraordinary mechanical properties of spider dragline silk.</title>
        <authorList>
            <person name="Kono N."/>
            <person name="Nakamura H."/>
            <person name="Mori M."/>
            <person name="Yoshida Y."/>
            <person name="Ohtoshi R."/>
            <person name="Malay A.D."/>
            <person name="Moran D.A.P."/>
            <person name="Tomita M."/>
            <person name="Numata K."/>
            <person name="Arakawa K."/>
        </authorList>
    </citation>
    <scope>NUCLEOTIDE SEQUENCE</scope>
</reference>
<evidence type="ECO:0000313" key="1">
    <source>
        <dbReference type="EMBL" id="GFQ72282.1"/>
    </source>
</evidence>
<dbReference type="AlphaFoldDB" id="A0A8X6F7P2"/>
<keyword evidence="2" id="KW-1185">Reference proteome</keyword>